<feature type="compositionally biased region" description="Basic and acidic residues" evidence="1">
    <location>
        <begin position="531"/>
        <end position="559"/>
    </location>
</feature>
<protein>
    <submittedName>
        <fullName evidence="2">Uncharacterized protein</fullName>
    </submittedName>
</protein>
<keyword evidence="3" id="KW-1185">Reference proteome</keyword>
<evidence type="ECO:0000313" key="2">
    <source>
        <dbReference type="EMBL" id="TDL24803.1"/>
    </source>
</evidence>
<feature type="region of interest" description="Disordered" evidence="1">
    <location>
        <begin position="106"/>
        <end position="146"/>
    </location>
</feature>
<feature type="compositionally biased region" description="Polar residues" evidence="1">
    <location>
        <begin position="114"/>
        <end position="128"/>
    </location>
</feature>
<feature type="compositionally biased region" description="Basic and acidic residues" evidence="1">
    <location>
        <begin position="252"/>
        <end position="261"/>
    </location>
</feature>
<gene>
    <name evidence="2" type="ORF">BD410DRAFT_851120</name>
</gene>
<proteinExistence type="predicted"/>
<feature type="region of interest" description="Disordered" evidence="1">
    <location>
        <begin position="405"/>
        <end position="434"/>
    </location>
</feature>
<feature type="region of interest" description="Disordered" evidence="1">
    <location>
        <begin position="447"/>
        <end position="572"/>
    </location>
</feature>
<name>A0A4Y7QAV3_9AGAM</name>
<dbReference type="EMBL" id="ML170165">
    <property type="protein sequence ID" value="TDL24803.1"/>
    <property type="molecule type" value="Genomic_DNA"/>
</dbReference>
<dbReference type="OrthoDB" id="2860408at2759"/>
<sequence length="572" mass="62048">MSSGTDSAEPLNPHVAPHGYHAGALSQHLEFLQSLPEMPILLPVDILPVYDNPPFVLSPSYYSDPSLTYFPEALFPMNFQYMLHPDVRPVGGHREGGVYNMLSGNVSPHPRAAHTSSPTSKMAPSQVAQAHYPSPPSPVNAPEKHVVRKIRPSHGKPAAIPPTAASPLAHGPAHTLLPPPTLPGLSHDTVVNFDTDTGGFSKRMKSSPCPEADPYAAAFLRDQLGDEKWEIFSSRLFERRFSANKPPRSRKSRGDSEDGDTKAPGASAIDFLVKVEVVKEILRTYVPHPYNPLKSLTHPYNGCPSGQVTLTRSTVLALSGWSNTQFSYWARRSEAVFVLSDHDSRLRAVAVALERQLRGSPSHMSPPSPASPSTPSSDTTESGENVTGKGLDAIIDEVKKRTGASQFIRGKHSSLDPFGAMQNDGDSDSQELQGSPAVFMPTFQAQMYRHSPPPPPGPPFRAATARSGPSYLPPAVAVSPQSPDVPARQRYIASDSRERGSARAEYGSSNVQFAVQQPGKSRRSSKNSGGVDDRSRHEAFPISDSRSERDLNMSAKRPDGTSGDSYRKRSRH</sequence>
<dbReference type="AlphaFoldDB" id="A0A4Y7QAV3"/>
<dbReference type="VEuPathDB" id="FungiDB:BD410DRAFT_851120"/>
<dbReference type="STRING" id="50990.A0A4Y7QAV3"/>
<feature type="compositionally biased region" description="Low complexity" evidence="1">
    <location>
        <begin position="373"/>
        <end position="382"/>
    </location>
</feature>
<feature type="region of interest" description="Disordered" evidence="1">
    <location>
        <begin position="357"/>
        <end position="391"/>
    </location>
</feature>
<accession>A0A4Y7QAV3</accession>
<organism evidence="2 3">
    <name type="scientific">Rickenella mellea</name>
    <dbReference type="NCBI Taxonomy" id="50990"/>
    <lineage>
        <taxon>Eukaryota</taxon>
        <taxon>Fungi</taxon>
        <taxon>Dikarya</taxon>
        <taxon>Basidiomycota</taxon>
        <taxon>Agaricomycotina</taxon>
        <taxon>Agaricomycetes</taxon>
        <taxon>Hymenochaetales</taxon>
        <taxon>Rickenellaceae</taxon>
        <taxon>Rickenella</taxon>
    </lineage>
</organism>
<reference evidence="2 3" key="1">
    <citation type="submission" date="2018-06" db="EMBL/GenBank/DDBJ databases">
        <title>A transcriptomic atlas of mushroom development highlights an independent origin of complex multicellularity.</title>
        <authorList>
            <consortium name="DOE Joint Genome Institute"/>
            <person name="Krizsan K."/>
            <person name="Almasi E."/>
            <person name="Merenyi Z."/>
            <person name="Sahu N."/>
            <person name="Viragh M."/>
            <person name="Koszo T."/>
            <person name="Mondo S."/>
            <person name="Kiss B."/>
            <person name="Balint B."/>
            <person name="Kues U."/>
            <person name="Barry K."/>
            <person name="Hegedus J.C."/>
            <person name="Henrissat B."/>
            <person name="Johnson J."/>
            <person name="Lipzen A."/>
            <person name="Ohm R."/>
            <person name="Nagy I."/>
            <person name="Pangilinan J."/>
            <person name="Yan J."/>
            <person name="Xiong Y."/>
            <person name="Grigoriev I.V."/>
            <person name="Hibbett D.S."/>
            <person name="Nagy L.G."/>
        </authorList>
    </citation>
    <scope>NUCLEOTIDE SEQUENCE [LARGE SCALE GENOMIC DNA]</scope>
    <source>
        <strain evidence="2 3">SZMC22713</strain>
    </source>
</reference>
<evidence type="ECO:0000256" key="1">
    <source>
        <dbReference type="SAM" id="MobiDB-lite"/>
    </source>
</evidence>
<dbReference type="Proteomes" id="UP000294933">
    <property type="component" value="Unassembled WGS sequence"/>
</dbReference>
<evidence type="ECO:0000313" key="3">
    <source>
        <dbReference type="Proteomes" id="UP000294933"/>
    </source>
</evidence>
<feature type="region of interest" description="Disordered" evidence="1">
    <location>
        <begin position="243"/>
        <end position="263"/>
    </location>
</feature>